<evidence type="ECO:0000256" key="10">
    <source>
        <dbReference type="ARBA" id="ARBA00022777"/>
    </source>
</evidence>
<dbReference type="Gene3D" id="1.10.510.10">
    <property type="entry name" value="Transferase(Phosphotransferase) domain 1"/>
    <property type="match status" value="1"/>
</dbReference>
<evidence type="ECO:0000256" key="3">
    <source>
        <dbReference type="ARBA" id="ARBA00022527"/>
    </source>
</evidence>
<dbReference type="PROSITE" id="PS00107">
    <property type="entry name" value="PROTEIN_KINASE_ATP"/>
    <property type="match status" value="1"/>
</dbReference>
<keyword evidence="6 17" id="KW-0812">Transmembrane</keyword>
<keyword evidence="5" id="KW-0808">Transferase</keyword>
<evidence type="ECO:0000313" key="20">
    <source>
        <dbReference type="EMBL" id="RVW61594.1"/>
    </source>
</evidence>
<dbReference type="Pfam" id="PF07714">
    <property type="entry name" value="PK_Tyr_Ser-Thr"/>
    <property type="match status" value="1"/>
</dbReference>
<dbReference type="InterPro" id="IPR008271">
    <property type="entry name" value="Ser/Thr_kinase_AS"/>
</dbReference>
<feature type="binding site" evidence="16">
    <location>
        <position position="612"/>
    </location>
    <ligand>
        <name>ATP</name>
        <dbReference type="ChEBI" id="CHEBI:30616"/>
    </ligand>
</feature>
<keyword evidence="7 18" id="KW-0732">Signal</keyword>
<dbReference type="PRINTS" id="PR00019">
    <property type="entry name" value="LEURICHRPT"/>
</dbReference>
<dbReference type="InterPro" id="IPR001611">
    <property type="entry name" value="Leu-rich_rpt"/>
</dbReference>
<sequence length="886" mass="98564">MDGGLILTWLIVLVVIISLHKSEWVSAKEGFISIDCGIAPGSDYTDDETEIDYISDAGFIDTGINYSVSSEYFYLDSNQYLMNVRSFPEGDRNCYTLRPAQGKNHKYLIRAWFMYGNYDSKNQPPIFKLYLGVDEWATVRIMLAFEIIMAEIIHTPITDDIDVCLVNTGLGTPFISVLELRQLNDSIYSPTEPGSLLLYNRWNFGKQEEEWNIIRDKHDVYDRIWLPFTLPSWSSINSPLVSSSFSTSDYKLPGIVMATAATPANESESWNVSLEIDDNPSQKLYIYMHFAEVEDLKGQIREFTIRVNDDESYGGLVAPRYLYSNTVYRNYSISGSTTKKLSFSLERTNRSTLPPIINAMEAYTIKEFSQSSTQQNDVDAIKRIKTGYAVSRNWQGDPCLPMKYQWDGLTCGHDTSPSIISLNLSSSNLSGNILPSFSSLKSLQNLDLSYNNLTGPVPEFFADLPSLKTLNLTGNNLTGSVPQAVIDKFKNGTLSLGENPNLCQSDSCQRKKKKENKFLVPVLISILSVIILILIAALAIIRKLTKRRETRATTVETVSERPKEGSLKSGNSEFTFSDVATITNYFSRTIGRGGFGQVYLGTLTDGTQVAVKMRSQSSIQSPKALQAEAKLLTTVHHKNLVRLIGYCKDGTHMALIYEYMSNGNLQNKLLGREAADVLNWKQRLQIAVDAAHGLEYLHNGCKPPIVHRDMKSSNILLTETLQAKVADFGMSRDLAIESGAFISTVPAGTPGYLDPEYQSTGILNKKSDVYSFGIVLLELITGQPAIKNPGNIHIVGWVSPMIKEGICEALLIQGMQRPDMSHVLEDLKECLEMEVTSRRIQSVGSHSIGSGNSLDDLPLILGTQLVPVLGFYKATQDMTPSSIEVE</sequence>
<keyword evidence="20" id="KW-0675">Receptor</keyword>
<comment type="catalytic activity">
    <reaction evidence="14">
        <text>L-threonyl-[protein] + ATP = O-phospho-L-threonyl-[protein] + ADP + H(+)</text>
        <dbReference type="Rhea" id="RHEA:46608"/>
        <dbReference type="Rhea" id="RHEA-COMP:11060"/>
        <dbReference type="Rhea" id="RHEA-COMP:11605"/>
        <dbReference type="ChEBI" id="CHEBI:15378"/>
        <dbReference type="ChEBI" id="CHEBI:30013"/>
        <dbReference type="ChEBI" id="CHEBI:30616"/>
        <dbReference type="ChEBI" id="CHEBI:61977"/>
        <dbReference type="ChEBI" id="CHEBI:456216"/>
        <dbReference type="EC" id="2.7.11.1"/>
    </reaction>
</comment>
<keyword evidence="10 20" id="KW-0418">Kinase</keyword>
<dbReference type="EC" id="2.7.11.1" evidence="2"/>
<evidence type="ECO:0000256" key="8">
    <source>
        <dbReference type="ARBA" id="ARBA00022737"/>
    </source>
</evidence>
<evidence type="ECO:0000256" key="14">
    <source>
        <dbReference type="ARBA" id="ARBA00047899"/>
    </source>
</evidence>
<evidence type="ECO:0000256" key="1">
    <source>
        <dbReference type="ARBA" id="ARBA00004167"/>
    </source>
</evidence>
<reference evidence="20 21" key="1">
    <citation type="journal article" date="2018" name="PLoS Genet.">
        <title>Population sequencing reveals clonal diversity and ancestral inbreeding in the grapevine cultivar Chardonnay.</title>
        <authorList>
            <person name="Roach M.J."/>
            <person name="Johnson D.L."/>
            <person name="Bohlmann J."/>
            <person name="van Vuuren H.J."/>
            <person name="Jones S.J."/>
            <person name="Pretorius I.S."/>
            <person name="Schmidt S.A."/>
            <person name="Borneman A.R."/>
        </authorList>
    </citation>
    <scope>NUCLEOTIDE SEQUENCE [LARGE SCALE GENOMIC DNA]</scope>
    <source>
        <strain evidence="21">cv. Chardonnay</strain>
        <tissue evidence="20">Leaf</tissue>
    </source>
</reference>
<evidence type="ECO:0000256" key="7">
    <source>
        <dbReference type="ARBA" id="ARBA00022729"/>
    </source>
</evidence>
<evidence type="ECO:0000259" key="19">
    <source>
        <dbReference type="PROSITE" id="PS50011"/>
    </source>
</evidence>
<evidence type="ECO:0000313" key="21">
    <source>
        <dbReference type="Proteomes" id="UP000288805"/>
    </source>
</evidence>
<keyword evidence="13 17" id="KW-0472">Membrane</keyword>
<keyword evidence="4" id="KW-0433">Leucine-rich repeat</keyword>
<evidence type="ECO:0000256" key="15">
    <source>
        <dbReference type="ARBA" id="ARBA00048679"/>
    </source>
</evidence>
<dbReference type="PANTHER" id="PTHR45631">
    <property type="entry name" value="OS07G0107800 PROTEIN-RELATED"/>
    <property type="match status" value="1"/>
</dbReference>
<evidence type="ECO:0000256" key="17">
    <source>
        <dbReference type="SAM" id="Phobius"/>
    </source>
</evidence>
<dbReference type="PANTHER" id="PTHR45631:SF206">
    <property type="entry name" value="PROTEIN KINASE DOMAIN-CONTAINING PROTEIN"/>
    <property type="match status" value="1"/>
</dbReference>
<dbReference type="FunFam" id="3.80.10.10:FF:000129">
    <property type="entry name" value="Leucine-rich repeat receptor-like kinase"/>
    <property type="match status" value="1"/>
</dbReference>
<comment type="caution">
    <text evidence="20">The sequence shown here is derived from an EMBL/GenBank/DDBJ whole genome shotgun (WGS) entry which is preliminary data.</text>
</comment>
<evidence type="ECO:0000256" key="9">
    <source>
        <dbReference type="ARBA" id="ARBA00022741"/>
    </source>
</evidence>
<dbReference type="InterPro" id="IPR000719">
    <property type="entry name" value="Prot_kinase_dom"/>
</dbReference>
<evidence type="ECO:0000256" key="4">
    <source>
        <dbReference type="ARBA" id="ARBA00022614"/>
    </source>
</evidence>
<dbReference type="Proteomes" id="UP000288805">
    <property type="component" value="Unassembled WGS sequence"/>
</dbReference>
<dbReference type="InterPro" id="IPR024788">
    <property type="entry name" value="Malectin-like_Carb-bd_dom"/>
</dbReference>
<dbReference type="GO" id="GO:0004674">
    <property type="term" value="F:protein serine/threonine kinase activity"/>
    <property type="evidence" value="ECO:0007669"/>
    <property type="project" value="UniProtKB-KW"/>
</dbReference>
<dbReference type="GO" id="GO:0005524">
    <property type="term" value="F:ATP binding"/>
    <property type="evidence" value="ECO:0007669"/>
    <property type="project" value="UniProtKB-UniRule"/>
</dbReference>
<dbReference type="Pfam" id="PF12819">
    <property type="entry name" value="Malectin_like"/>
    <property type="match status" value="1"/>
</dbReference>
<organism evidence="20 21">
    <name type="scientific">Vitis vinifera</name>
    <name type="common">Grape</name>
    <dbReference type="NCBI Taxonomy" id="29760"/>
    <lineage>
        <taxon>Eukaryota</taxon>
        <taxon>Viridiplantae</taxon>
        <taxon>Streptophyta</taxon>
        <taxon>Embryophyta</taxon>
        <taxon>Tracheophyta</taxon>
        <taxon>Spermatophyta</taxon>
        <taxon>Magnoliopsida</taxon>
        <taxon>eudicotyledons</taxon>
        <taxon>Gunneridae</taxon>
        <taxon>Pentapetalae</taxon>
        <taxon>rosids</taxon>
        <taxon>Vitales</taxon>
        <taxon>Vitaceae</taxon>
        <taxon>Viteae</taxon>
        <taxon>Vitis</taxon>
    </lineage>
</organism>
<evidence type="ECO:0000256" key="18">
    <source>
        <dbReference type="SAM" id="SignalP"/>
    </source>
</evidence>
<dbReference type="Pfam" id="PF13855">
    <property type="entry name" value="LRR_8"/>
    <property type="match status" value="1"/>
</dbReference>
<dbReference type="AlphaFoldDB" id="A0A438FNR7"/>
<dbReference type="EMBL" id="QGNW01000824">
    <property type="protein sequence ID" value="RVW61594.1"/>
    <property type="molecule type" value="Genomic_DNA"/>
</dbReference>
<dbReference type="PROSITE" id="PS00108">
    <property type="entry name" value="PROTEIN_KINASE_ST"/>
    <property type="match status" value="1"/>
</dbReference>
<protein>
    <recommendedName>
        <fullName evidence="2">non-specific serine/threonine protein kinase</fullName>
        <ecNumber evidence="2">2.7.11.1</ecNumber>
    </recommendedName>
</protein>
<feature type="domain" description="Protein kinase" evidence="19">
    <location>
        <begin position="584"/>
        <end position="831"/>
    </location>
</feature>
<dbReference type="InterPro" id="IPR032675">
    <property type="entry name" value="LRR_dom_sf"/>
</dbReference>
<keyword evidence="3" id="KW-0723">Serine/threonine-protein kinase</keyword>
<accession>A0A438FNR7</accession>
<comment type="subcellular location">
    <subcellularLocation>
        <location evidence="1">Membrane</location>
        <topology evidence="1">Single-pass membrane protein</topology>
    </subcellularLocation>
</comment>
<dbReference type="InterPro" id="IPR011009">
    <property type="entry name" value="Kinase-like_dom_sf"/>
</dbReference>
<feature type="transmembrane region" description="Helical" evidence="17">
    <location>
        <begin position="518"/>
        <end position="541"/>
    </location>
</feature>
<keyword evidence="12 17" id="KW-1133">Transmembrane helix</keyword>
<comment type="catalytic activity">
    <reaction evidence="15">
        <text>L-seryl-[protein] + ATP = O-phospho-L-seryl-[protein] + ADP + H(+)</text>
        <dbReference type="Rhea" id="RHEA:17989"/>
        <dbReference type="Rhea" id="RHEA-COMP:9863"/>
        <dbReference type="Rhea" id="RHEA-COMP:11604"/>
        <dbReference type="ChEBI" id="CHEBI:15378"/>
        <dbReference type="ChEBI" id="CHEBI:29999"/>
        <dbReference type="ChEBI" id="CHEBI:30616"/>
        <dbReference type="ChEBI" id="CHEBI:83421"/>
        <dbReference type="ChEBI" id="CHEBI:456216"/>
        <dbReference type="EC" id="2.7.11.1"/>
    </reaction>
</comment>
<dbReference type="GO" id="GO:0016020">
    <property type="term" value="C:membrane"/>
    <property type="evidence" value="ECO:0007669"/>
    <property type="project" value="UniProtKB-SubCell"/>
</dbReference>
<evidence type="ECO:0000256" key="12">
    <source>
        <dbReference type="ARBA" id="ARBA00022989"/>
    </source>
</evidence>
<dbReference type="SUPFAM" id="SSF52058">
    <property type="entry name" value="L domain-like"/>
    <property type="match status" value="1"/>
</dbReference>
<name>A0A438FNR7_VITVI</name>
<dbReference type="Gene3D" id="3.30.200.20">
    <property type="entry name" value="Phosphorylase Kinase, domain 1"/>
    <property type="match status" value="1"/>
</dbReference>
<dbReference type="InterPro" id="IPR001245">
    <property type="entry name" value="Ser-Thr/Tyr_kinase_cat_dom"/>
</dbReference>
<gene>
    <name evidence="20" type="primary">VvCHDp000290_10</name>
    <name evidence="20" type="ORF">CK203_066414</name>
</gene>
<dbReference type="SMART" id="SM00220">
    <property type="entry name" value="S_TKc"/>
    <property type="match status" value="1"/>
</dbReference>
<evidence type="ECO:0000256" key="6">
    <source>
        <dbReference type="ARBA" id="ARBA00022692"/>
    </source>
</evidence>
<dbReference type="SUPFAM" id="SSF56112">
    <property type="entry name" value="Protein kinase-like (PK-like)"/>
    <property type="match status" value="1"/>
</dbReference>
<evidence type="ECO:0000256" key="11">
    <source>
        <dbReference type="ARBA" id="ARBA00022840"/>
    </source>
</evidence>
<dbReference type="Gene3D" id="3.80.10.10">
    <property type="entry name" value="Ribonuclease Inhibitor"/>
    <property type="match status" value="1"/>
</dbReference>
<evidence type="ECO:0000256" key="2">
    <source>
        <dbReference type="ARBA" id="ARBA00012513"/>
    </source>
</evidence>
<dbReference type="InterPro" id="IPR017441">
    <property type="entry name" value="Protein_kinase_ATP_BS"/>
</dbReference>
<keyword evidence="9 16" id="KW-0547">Nucleotide-binding</keyword>
<feature type="chain" id="PRO_5019434299" description="non-specific serine/threonine protein kinase" evidence="18">
    <location>
        <begin position="28"/>
        <end position="886"/>
    </location>
</feature>
<feature type="signal peptide" evidence="18">
    <location>
        <begin position="1"/>
        <end position="27"/>
    </location>
</feature>
<keyword evidence="8" id="KW-0677">Repeat</keyword>
<keyword evidence="11 16" id="KW-0067">ATP-binding</keyword>
<evidence type="ECO:0000256" key="5">
    <source>
        <dbReference type="ARBA" id="ARBA00022679"/>
    </source>
</evidence>
<evidence type="ECO:0000256" key="16">
    <source>
        <dbReference type="PROSITE-ProRule" id="PRU10141"/>
    </source>
</evidence>
<proteinExistence type="predicted"/>
<evidence type="ECO:0000256" key="13">
    <source>
        <dbReference type="ARBA" id="ARBA00023136"/>
    </source>
</evidence>
<dbReference type="PROSITE" id="PS50011">
    <property type="entry name" value="PROTEIN_KINASE_DOM"/>
    <property type="match status" value="1"/>
</dbReference>